<keyword evidence="2" id="KW-1185">Reference proteome</keyword>
<dbReference type="SUPFAM" id="SSF48403">
    <property type="entry name" value="Ankyrin repeat"/>
    <property type="match status" value="1"/>
</dbReference>
<reference evidence="1 2" key="1">
    <citation type="submission" date="2021-02" db="EMBL/GenBank/DDBJ databases">
        <title>Cotonvirus japonicus, which uses Golgi apparatus of host cells for its virion factory, phylogenetically links tailed tupanvirus and icosahedral mimivirus.</title>
        <authorList>
            <person name="Takahashi H."/>
            <person name="Fukaya S."/>
            <person name="Song C."/>
            <person name="Murata K."/>
            <person name="Takemura M."/>
        </authorList>
    </citation>
    <scope>NUCLEOTIDE SEQUENCE [LARGE SCALE GENOMIC DNA]</scope>
</reference>
<accession>A0ABM7NSZ6</accession>
<proteinExistence type="predicted"/>
<dbReference type="PANTHER" id="PTHR46586">
    <property type="entry name" value="ANKYRIN REPEAT-CONTAINING PROTEIN"/>
    <property type="match status" value="1"/>
</dbReference>
<dbReference type="Proteomes" id="UP001321479">
    <property type="component" value="Segment"/>
</dbReference>
<dbReference type="InterPro" id="IPR036770">
    <property type="entry name" value="Ankyrin_rpt-contain_sf"/>
</dbReference>
<dbReference type="EMBL" id="AP024483">
    <property type="protein sequence ID" value="BCS83282.1"/>
    <property type="molecule type" value="Genomic_DNA"/>
</dbReference>
<evidence type="ECO:0000313" key="2">
    <source>
        <dbReference type="Proteomes" id="UP001321479"/>
    </source>
</evidence>
<dbReference type="PANTHER" id="PTHR46586:SF3">
    <property type="entry name" value="ANKYRIN REPEAT-CONTAINING PROTEIN"/>
    <property type="match status" value="1"/>
</dbReference>
<protein>
    <submittedName>
        <fullName evidence="1">Ankyrin repeat protein</fullName>
    </submittedName>
</protein>
<dbReference type="RefSeq" id="YP_010841890.1">
    <property type="nucleotide sequence ID" value="NC_079139.1"/>
</dbReference>
<dbReference type="InterPro" id="IPR052050">
    <property type="entry name" value="SecEffector_AnkRepeat"/>
</dbReference>
<sequence>MLFKVTSFNERHNDYQYADGLNVLNEEFNDDIKQECGPGGLYYTSNPENFYGYGTNLRVVYEPTENPNFRSVKFKNKSRANMLILGEKYSLFDISTYERFGLNIDDNRFILKFAIELKNMQFIEWWYKNGRTFESDSCYIMDLLSENSMIEVLNWCLNSHLENNKDLDYSEKAVDLASKNINIDVLDWWLNAHLKDGIKLRYSDDAIDLAYENTSINVLDWWLNAHLKYGIKLKYSENAIDLASENININVLDWWLNAHLKHGIKLIYSNDTIDLAYEYTSIIVLDWWLNAHLKHGIKLKYSSETIDLASEKANINVLDWWLNAHLKHGIKLKYSDNTIDLASNNANINVLDWWLNAHLKHGIKLKYSNDTIDLASKNTNINVLDWWLNTNLKYGIELKYSYKTIKFMCKKTNSSVLTWWLNSGLKFYCSNHNYGYYNLQRDEILSKIFRKDKKNIINIIYSQALYESCVIGDNELLMYWLSLAFKSKYITKNISNYLEIPTLRRNLMMEIKSRKIE</sequence>
<organism evidence="1 2">
    <name type="scientific">Cotonvirus japonicus</name>
    <dbReference type="NCBI Taxonomy" id="2811091"/>
    <lineage>
        <taxon>Viruses</taxon>
        <taxon>Varidnaviria</taxon>
        <taxon>Bamfordvirae</taxon>
        <taxon>Nucleocytoviricota</taxon>
        <taxon>Megaviricetes</taxon>
        <taxon>Imitervirales</taxon>
        <taxon>Mimiviridae</taxon>
        <taxon>Megamimivirinae</taxon>
        <taxon>Cotonvirus</taxon>
        <taxon>Cotonvirus japonicum</taxon>
    </lineage>
</organism>
<name>A0ABM7NSZ6_9VIRU</name>
<dbReference type="Gene3D" id="1.25.40.20">
    <property type="entry name" value="Ankyrin repeat-containing domain"/>
    <property type="match status" value="1"/>
</dbReference>
<dbReference type="GeneID" id="80558487"/>
<evidence type="ECO:0000313" key="1">
    <source>
        <dbReference type="EMBL" id="BCS83282.1"/>
    </source>
</evidence>